<accession>A0ABD1GRW3</accession>
<reference evidence="1 2" key="1">
    <citation type="submission" date="2024-06" db="EMBL/GenBank/DDBJ databases">
        <title>A chromosome level genome sequence of Diviner's sage (Salvia divinorum).</title>
        <authorList>
            <person name="Ford S.A."/>
            <person name="Ro D.-K."/>
            <person name="Ness R.W."/>
            <person name="Phillips M.A."/>
        </authorList>
    </citation>
    <scope>NUCLEOTIDE SEQUENCE [LARGE SCALE GENOMIC DNA]</scope>
    <source>
        <strain evidence="1">SAF-2024a</strain>
        <tissue evidence="1">Leaf</tissue>
    </source>
</reference>
<sequence>MTKRKGMVIGSQNKSPQLKNGALWRAATTSLQRTRPQKSSSRYFYKRPRKLERRSCEFNKKYFCNFNFNFFLLPKD</sequence>
<organism evidence="1 2">
    <name type="scientific">Salvia divinorum</name>
    <name type="common">Maria pastora</name>
    <name type="synonym">Diviner's sage</name>
    <dbReference type="NCBI Taxonomy" id="28513"/>
    <lineage>
        <taxon>Eukaryota</taxon>
        <taxon>Viridiplantae</taxon>
        <taxon>Streptophyta</taxon>
        <taxon>Embryophyta</taxon>
        <taxon>Tracheophyta</taxon>
        <taxon>Spermatophyta</taxon>
        <taxon>Magnoliopsida</taxon>
        <taxon>eudicotyledons</taxon>
        <taxon>Gunneridae</taxon>
        <taxon>Pentapetalae</taxon>
        <taxon>asterids</taxon>
        <taxon>lamiids</taxon>
        <taxon>Lamiales</taxon>
        <taxon>Lamiaceae</taxon>
        <taxon>Nepetoideae</taxon>
        <taxon>Mentheae</taxon>
        <taxon>Salviinae</taxon>
        <taxon>Salvia</taxon>
        <taxon>Salvia subgen. Calosphace</taxon>
    </lineage>
</organism>
<evidence type="ECO:0000313" key="1">
    <source>
        <dbReference type="EMBL" id="KAL1545868.1"/>
    </source>
</evidence>
<evidence type="ECO:0000313" key="2">
    <source>
        <dbReference type="Proteomes" id="UP001567538"/>
    </source>
</evidence>
<name>A0ABD1GRW3_SALDI</name>
<dbReference type="Proteomes" id="UP001567538">
    <property type="component" value="Unassembled WGS sequence"/>
</dbReference>
<dbReference type="AlphaFoldDB" id="A0ABD1GRW3"/>
<comment type="caution">
    <text evidence="1">The sequence shown here is derived from an EMBL/GenBank/DDBJ whole genome shotgun (WGS) entry which is preliminary data.</text>
</comment>
<protein>
    <submittedName>
        <fullName evidence="1">Uncharacterized protein</fullName>
    </submittedName>
</protein>
<proteinExistence type="predicted"/>
<gene>
    <name evidence="1" type="ORF">AAHA92_22545</name>
</gene>
<keyword evidence="2" id="KW-1185">Reference proteome</keyword>
<dbReference type="EMBL" id="JBEAFC010000008">
    <property type="protein sequence ID" value="KAL1545868.1"/>
    <property type="molecule type" value="Genomic_DNA"/>
</dbReference>